<dbReference type="AlphaFoldDB" id="A0A0M0G5I1"/>
<dbReference type="InterPro" id="IPR007627">
    <property type="entry name" value="RNA_pol_sigma70_r2"/>
</dbReference>
<dbReference type="InterPro" id="IPR039425">
    <property type="entry name" value="RNA_pol_sigma-70-like"/>
</dbReference>
<evidence type="ECO:0000256" key="3">
    <source>
        <dbReference type="ARBA" id="ARBA00023082"/>
    </source>
</evidence>
<dbReference type="InterPro" id="IPR013249">
    <property type="entry name" value="RNA_pol_sigma70_r4_t2"/>
</dbReference>
<evidence type="ECO:0000256" key="1">
    <source>
        <dbReference type="ARBA" id="ARBA00010641"/>
    </source>
</evidence>
<organism evidence="7 8">
    <name type="scientific">Rossellomorea marisflavi</name>
    <dbReference type="NCBI Taxonomy" id="189381"/>
    <lineage>
        <taxon>Bacteria</taxon>
        <taxon>Bacillati</taxon>
        <taxon>Bacillota</taxon>
        <taxon>Bacilli</taxon>
        <taxon>Bacillales</taxon>
        <taxon>Bacillaceae</taxon>
        <taxon>Rossellomorea</taxon>
    </lineage>
</organism>
<feature type="domain" description="RNA polymerase sigma factor 70 region 4 type 2" evidence="6">
    <location>
        <begin position="110"/>
        <end position="156"/>
    </location>
</feature>
<keyword evidence="4" id="KW-0804">Transcription</keyword>
<dbReference type="Proteomes" id="UP000037405">
    <property type="component" value="Unassembled WGS sequence"/>
</dbReference>
<sequence length="165" mass="19651">MVEREDIYGNYAGFIYRYIMTLTHNSHAAEELTQETFYQAMKSLDSFDEGKSKLSTWLCAIARNVWLQEVNREKKRIRLADRLKVEEAGFHHVEEELLKGEAKVEFFKRVRGLDEKKREILYLRLLGELSFKEIGTVFGESENWARVTFYRAKQEMRKEVKRDES</sequence>
<keyword evidence="8" id="KW-1185">Reference proteome</keyword>
<protein>
    <submittedName>
        <fullName evidence="7">ECF subfamily RNA polymerase sigma-24 factor</fullName>
    </submittedName>
</protein>
<dbReference type="GO" id="GO:0016987">
    <property type="term" value="F:sigma factor activity"/>
    <property type="evidence" value="ECO:0007669"/>
    <property type="project" value="UniProtKB-KW"/>
</dbReference>
<dbReference type="Gene3D" id="1.10.10.10">
    <property type="entry name" value="Winged helix-like DNA-binding domain superfamily/Winged helix DNA-binding domain"/>
    <property type="match status" value="1"/>
</dbReference>
<evidence type="ECO:0000313" key="8">
    <source>
        <dbReference type="Proteomes" id="UP000037405"/>
    </source>
</evidence>
<evidence type="ECO:0000313" key="7">
    <source>
        <dbReference type="EMBL" id="KON85033.1"/>
    </source>
</evidence>
<accession>A0A0M0G5I1</accession>
<evidence type="ECO:0000256" key="2">
    <source>
        <dbReference type="ARBA" id="ARBA00023015"/>
    </source>
</evidence>
<gene>
    <name evidence="7" type="ORF">AF331_13670</name>
</gene>
<dbReference type="InterPro" id="IPR036388">
    <property type="entry name" value="WH-like_DNA-bd_sf"/>
</dbReference>
<dbReference type="EMBL" id="LGUE01000004">
    <property type="protein sequence ID" value="KON85033.1"/>
    <property type="molecule type" value="Genomic_DNA"/>
</dbReference>
<comment type="caution">
    <text evidence="7">The sequence shown here is derived from an EMBL/GenBank/DDBJ whole genome shotgun (WGS) entry which is preliminary data.</text>
</comment>
<evidence type="ECO:0000256" key="4">
    <source>
        <dbReference type="ARBA" id="ARBA00023163"/>
    </source>
</evidence>
<dbReference type="SUPFAM" id="SSF88946">
    <property type="entry name" value="Sigma2 domain of RNA polymerase sigma factors"/>
    <property type="match status" value="1"/>
</dbReference>
<evidence type="ECO:0000259" key="6">
    <source>
        <dbReference type="Pfam" id="PF08281"/>
    </source>
</evidence>
<name>A0A0M0G5I1_9BACI</name>
<dbReference type="GO" id="GO:0006352">
    <property type="term" value="P:DNA-templated transcription initiation"/>
    <property type="evidence" value="ECO:0007669"/>
    <property type="project" value="InterPro"/>
</dbReference>
<keyword evidence="3" id="KW-0731">Sigma factor</keyword>
<dbReference type="SUPFAM" id="SSF88659">
    <property type="entry name" value="Sigma3 and sigma4 domains of RNA polymerase sigma factors"/>
    <property type="match status" value="1"/>
</dbReference>
<dbReference type="InterPro" id="IPR014284">
    <property type="entry name" value="RNA_pol_sigma-70_dom"/>
</dbReference>
<dbReference type="Pfam" id="PF08281">
    <property type="entry name" value="Sigma70_r4_2"/>
    <property type="match status" value="1"/>
</dbReference>
<dbReference type="NCBIfam" id="TIGR02937">
    <property type="entry name" value="sigma70-ECF"/>
    <property type="match status" value="1"/>
</dbReference>
<dbReference type="InterPro" id="IPR013324">
    <property type="entry name" value="RNA_pol_sigma_r3/r4-like"/>
</dbReference>
<proteinExistence type="inferred from homology"/>
<dbReference type="GO" id="GO:0003677">
    <property type="term" value="F:DNA binding"/>
    <property type="evidence" value="ECO:0007669"/>
    <property type="project" value="InterPro"/>
</dbReference>
<evidence type="ECO:0000259" key="5">
    <source>
        <dbReference type="Pfam" id="PF04542"/>
    </source>
</evidence>
<feature type="domain" description="RNA polymerase sigma-70 region 2" evidence="5">
    <location>
        <begin position="8"/>
        <end position="75"/>
    </location>
</feature>
<comment type="similarity">
    <text evidence="1">Belongs to the sigma-70 factor family. ECF subfamily.</text>
</comment>
<dbReference type="Pfam" id="PF04542">
    <property type="entry name" value="Sigma70_r2"/>
    <property type="match status" value="1"/>
</dbReference>
<dbReference type="Gene3D" id="1.10.1740.10">
    <property type="match status" value="1"/>
</dbReference>
<dbReference type="PANTHER" id="PTHR43133:SF51">
    <property type="entry name" value="RNA POLYMERASE SIGMA FACTOR"/>
    <property type="match status" value="1"/>
</dbReference>
<dbReference type="InterPro" id="IPR013325">
    <property type="entry name" value="RNA_pol_sigma_r2"/>
</dbReference>
<reference evidence="8" key="1">
    <citation type="submission" date="2015-07" db="EMBL/GenBank/DDBJ databases">
        <title>Fjat-14235 jcm11544.</title>
        <authorList>
            <person name="Liu B."/>
            <person name="Wang J."/>
            <person name="Zhu Y."/>
            <person name="Liu G."/>
            <person name="Chen Q."/>
            <person name="Chen Z."/>
            <person name="Lan J."/>
            <person name="Che J."/>
            <person name="Ge C."/>
            <person name="Shi H."/>
            <person name="Pan Z."/>
            <person name="Liu X."/>
        </authorList>
    </citation>
    <scope>NUCLEOTIDE SEQUENCE [LARGE SCALE GENOMIC DNA]</scope>
    <source>
        <strain evidence="8">JCM 11544</strain>
    </source>
</reference>
<keyword evidence="2" id="KW-0805">Transcription regulation</keyword>
<dbReference type="PATRIC" id="fig|189381.12.peg.2797"/>
<dbReference type="PANTHER" id="PTHR43133">
    <property type="entry name" value="RNA POLYMERASE ECF-TYPE SIGMA FACTO"/>
    <property type="match status" value="1"/>
</dbReference>